<evidence type="ECO:0000256" key="10">
    <source>
        <dbReference type="ARBA" id="ARBA00022989"/>
    </source>
</evidence>
<dbReference type="GO" id="GO:0004674">
    <property type="term" value="F:protein serine/threonine kinase activity"/>
    <property type="evidence" value="ECO:0007669"/>
    <property type="project" value="UniProtKB-KW"/>
</dbReference>
<comment type="catalytic activity">
    <reaction evidence="14 16">
        <text>L-threonyl-[protein] + ATP = O-phospho-L-threonyl-[protein] + ADP + H(+)</text>
        <dbReference type="Rhea" id="RHEA:46608"/>
        <dbReference type="Rhea" id="RHEA-COMP:11060"/>
        <dbReference type="Rhea" id="RHEA-COMP:11605"/>
        <dbReference type="ChEBI" id="CHEBI:15378"/>
        <dbReference type="ChEBI" id="CHEBI:30013"/>
        <dbReference type="ChEBI" id="CHEBI:30616"/>
        <dbReference type="ChEBI" id="CHEBI:61977"/>
        <dbReference type="ChEBI" id="CHEBI:456216"/>
        <dbReference type="EC" id="2.7.11.1"/>
    </reaction>
</comment>
<feature type="binding site" evidence="17">
    <location>
        <position position="540"/>
    </location>
    <ligand>
        <name>ATP</name>
        <dbReference type="ChEBI" id="CHEBI:30616"/>
    </ligand>
</feature>
<dbReference type="CDD" id="cd00028">
    <property type="entry name" value="B_lectin"/>
    <property type="match status" value="1"/>
</dbReference>
<dbReference type="CDD" id="cd14066">
    <property type="entry name" value="STKc_IRAK"/>
    <property type="match status" value="1"/>
</dbReference>
<dbReference type="PROSITE" id="PS50011">
    <property type="entry name" value="PROTEIN_KINASE_DOM"/>
    <property type="match status" value="1"/>
</dbReference>
<dbReference type="GO" id="GO:0106310">
    <property type="term" value="F:protein serine kinase activity"/>
    <property type="evidence" value="ECO:0007669"/>
    <property type="project" value="RHEA"/>
</dbReference>
<dbReference type="InterPro" id="IPR011009">
    <property type="entry name" value="Kinase-like_dom_sf"/>
</dbReference>
<dbReference type="FunCoup" id="A0A059CEQ0">
    <property type="interactions" value="709"/>
</dbReference>
<dbReference type="InterPro" id="IPR000858">
    <property type="entry name" value="S_locus_glycoprot_dom"/>
</dbReference>
<dbReference type="EC" id="2.7.11.1" evidence="16"/>
<dbReference type="Gene3D" id="2.90.10.10">
    <property type="entry name" value="Bulb-type lectin domain"/>
    <property type="match status" value="1"/>
</dbReference>
<dbReference type="SUPFAM" id="SSF51110">
    <property type="entry name" value="alpha-D-mannose-specific plant lectins"/>
    <property type="match status" value="1"/>
</dbReference>
<dbReference type="Pfam" id="PF11883">
    <property type="entry name" value="DUF3403"/>
    <property type="match status" value="1"/>
</dbReference>
<dbReference type="FunFam" id="2.90.10.10:FF:000001">
    <property type="entry name" value="G-type lectin S-receptor-like serine/threonine-protein kinase"/>
    <property type="match status" value="1"/>
</dbReference>
<dbReference type="PIRSF" id="PIRSF000641">
    <property type="entry name" value="SRK"/>
    <property type="match status" value="1"/>
</dbReference>
<dbReference type="PROSITE" id="PS50927">
    <property type="entry name" value="BULB_LECTIN"/>
    <property type="match status" value="1"/>
</dbReference>
<evidence type="ECO:0000256" key="8">
    <source>
        <dbReference type="ARBA" id="ARBA00022777"/>
    </source>
</evidence>
<evidence type="ECO:0000256" key="11">
    <source>
        <dbReference type="ARBA" id="ARBA00023136"/>
    </source>
</evidence>
<feature type="domain" description="Protein kinase" evidence="19">
    <location>
        <begin position="512"/>
        <end position="788"/>
    </location>
</feature>
<comment type="catalytic activity">
    <reaction evidence="15 16">
        <text>L-seryl-[protein] + ATP = O-phospho-L-seryl-[protein] + ADP + H(+)</text>
        <dbReference type="Rhea" id="RHEA:17989"/>
        <dbReference type="Rhea" id="RHEA-COMP:9863"/>
        <dbReference type="Rhea" id="RHEA-COMP:11604"/>
        <dbReference type="ChEBI" id="CHEBI:15378"/>
        <dbReference type="ChEBI" id="CHEBI:29999"/>
        <dbReference type="ChEBI" id="CHEBI:30616"/>
        <dbReference type="ChEBI" id="CHEBI:83421"/>
        <dbReference type="ChEBI" id="CHEBI:456216"/>
        <dbReference type="EC" id="2.7.11.1"/>
    </reaction>
</comment>
<evidence type="ECO:0000256" key="15">
    <source>
        <dbReference type="ARBA" id="ARBA00048679"/>
    </source>
</evidence>
<dbReference type="Gene3D" id="1.10.510.10">
    <property type="entry name" value="Transferase(Phosphotransferase) domain 1"/>
    <property type="match status" value="1"/>
</dbReference>
<dbReference type="SMART" id="SM00473">
    <property type="entry name" value="PAN_AP"/>
    <property type="match status" value="1"/>
</dbReference>
<evidence type="ECO:0000256" key="2">
    <source>
        <dbReference type="ARBA" id="ARBA00022475"/>
    </source>
</evidence>
<feature type="domain" description="Bulb-type lectin" evidence="20">
    <location>
        <begin position="27"/>
        <end position="148"/>
    </location>
</feature>
<evidence type="ECO:0000256" key="14">
    <source>
        <dbReference type="ARBA" id="ARBA00047899"/>
    </source>
</evidence>
<dbReference type="FunFam" id="1.10.510.10:FF:000060">
    <property type="entry name" value="G-type lectin S-receptor-like serine/threonine-protein kinase"/>
    <property type="match status" value="1"/>
</dbReference>
<dbReference type="CDD" id="cd01098">
    <property type="entry name" value="PAN_AP_plant"/>
    <property type="match status" value="1"/>
</dbReference>
<evidence type="ECO:0000256" key="7">
    <source>
        <dbReference type="ARBA" id="ARBA00022741"/>
    </source>
</evidence>
<dbReference type="GO" id="GO:0005886">
    <property type="term" value="C:plasma membrane"/>
    <property type="evidence" value="ECO:0007669"/>
    <property type="project" value="UniProtKB-SubCell"/>
</dbReference>
<proteinExistence type="inferred from homology"/>
<evidence type="ECO:0000256" key="16">
    <source>
        <dbReference type="PIRNR" id="PIRNR000641"/>
    </source>
</evidence>
<dbReference type="FunFam" id="3.30.200.20:FF:000195">
    <property type="entry name" value="G-type lectin S-receptor-like serine/threonine-protein kinase"/>
    <property type="match status" value="1"/>
</dbReference>
<evidence type="ECO:0000256" key="5">
    <source>
        <dbReference type="ARBA" id="ARBA00022692"/>
    </source>
</evidence>
<evidence type="ECO:0000256" key="17">
    <source>
        <dbReference type="PROSITE-ProRule" id="PRU10141"/>
    </source>
</evidence>
<dbReference type="PANTHER" id="PTHR27002">
    <property type="entry name" value="RECEPTOR-LIKE SERINE/THREONINE-PROTEIN KINASE SD1-8"/>
    <property type="match status" value="1"/>
</dbReference>
<dbReference type="GO" id="GO:0005524">
    <property type="term" value="F:ATP binding"/>
    <property type="evidence" value="ECO:0007669"/>
    <property type="project" value="UniProtKB-UniRule"/>
</dbReference>
<evidence type="ECO:0000256" key="1">
    <source>
        <dbReference type="ARBA" id="ARBA00004251"/>
    </source>
</evidence>
<evidence type="ECO:0000256" key="6">
    <source>
        <dbReference type="ARBA" id="ARBA00022729"/>
    </source>
</evidence>
<dbReference type="PROSITE" id="PS00107">
    <property type="entry name" value="PROTEIN_KINASE_ATP"/>
    <property type="match status" value="1"/>
</dbReference>
<keyword evidence="7 16" id="KW-0547">Nucleotide-binding</keyword>
<keyword evidence="11 18" id="KW-0472">Membrane</keyword>
<evidence type="ECO:0000256" key="12">
    <source>
        <dbReference type="ARBA" id="ARBA00023157"/>
    </source>
</evidence>
<dbReference type="InterPro" id="IPR001480">
    <property type="entry name" value="Bulb-type_lectin_dom"/>
</dbReference>
<evidence type="ECO:0000256" key="18">
    <source>
        <dbReference type="SAM" id="Phobius"/>
    </source>
</evidence>
<dbReference type="PANTHER" id="PTHR27002:SF1082">
    <property type="entry name" value="OS06G0693000 PROTEIN"/>
    <property type="match status" value="1"/>
</dbReference>
<dbReference type="eggNOG" id="ENOG502QSMT">
    <property type="taxonomic scope" value="Eukaryota"/>
</dbReference>
<dbReference type="OMA" id="STLFLWC"/>
<dbReference type="InterPro" id="IPR021820">
    <property type="entry name" value="S-locus_recpt_kinase_C"/>
</dbReference>
<dbReference type="Pfam" id="PF01453">
    <property type="entry name" value="B_lectin"/>
    <property type="match status" value="1"/>
</dbReference>
<comment type="similarity">
    <text evidence="16">Belongs to the protein kinase superfamily. Ser/Thr protein kinase family.</text>
</comment>
<evidence type="ECO:0000256" key="3">
    <source>
        <dbReference type="ARBA" id="ARBA00022527"/>
    </source>
</evidence>
<sequence>MLNECKSLKFRWRAGLNAFSRVDFVNGDIITASEYIQDPGSIISSGGLYRLGFFSPNGTTNRYVGIWHNKIPVFNVFWVANREKPVLDSSGVMTISDDGNLVILNGKKEVLWSSNVSTSGANAKAQLLDAGNLILQKQSSNMSTDYTTAWESFQTTCDTLIAKMKLSTNLRTNEKQVLTSWKSPSDPSIGSFSISLEPLNIPEVFLWNGTTLYWRSGPWNGKVFIGTPEMLSVYLDGFSLVDDKEGYVYLSYNFAEVSYLSYFFLRSNGELLQPFWDEKKKQWRIDWSTRASDCDVYGKCGPFGFCDAKKSPICSCLRGFEPKKVEEWSRGNWSSGCIQKSLLQCNKLKNGSSKAGKIDGFIKLENVKVPNYAIWSSPLEDKCREQCLSNCSCAAYAYDAGVGCMYWSGDLIDVRKFSYAGTTLYVRVAHTELEGKRDLRAIIATAAVVATVIFSIGTFFAWQKSKKRGGKDGHQFSKASSENVLGGSLSKVNLQELVLYKLEELATATSNFSDANKLGEGGFGAVYRGRLLNGKEIAVKRLSEASGQGLREFINEMEVISKVQHRNLVRLLGCCAEQDEKLLIYEFMPNKGLDAFLFDPLKREQLDWRRRFNIIDGICRGLLYLLRDSRLRIIHRDLKTSNILLDEELNPRISDFGTARIFGGEENQGDTLRVVGTYGYMAPEYAMEGRFSEKSDVFSFGVVLLEIVSGRQNTSFNEEDQSLSLLGLAWKYWEEDNVLALVDPKISVGCSEIEIIRCINVGLLCTQELANDRPTISTVISMINNEIVGLPRPNKPAFTERQTTTDTGSSRQCQKKYSANNVTITALEGR</sequence>
<dbReference type="Gramene" id="KCW76400">
    <property type="protein sequence ID" value="KCW76400"/>
    <property type="gene ID" value="EUGRSUZ_D00784"/>
</dbReference>
<feature type="domain" description="Apple" evidence="21">
    <location>
        <begin position="345"/>
        <end position="429"/>
    </location>
</feature>
<accession>A0A059CEQ0</accession>
<protein>
    <recommendedName>
        <fullName evidence="16">Receptor-like serine/threonine-protein kinase</fullName>
        <ecNumber evidence="16">2.7.11.1</ecNumber>
    </recommendedName>
</protein>
<dbReference type="STRING" id="71139.A0A059CEQ0"/>
<keyword evidence="5 18" id="KW-0812">Transmembrane</keyword>
<gene>
    <name evidence="22" type="ORF">EUGRSUZ_D00784</name>
</gene>
<dbReference type="InterPro" id="IPR001245">
    <property type="entry name" value="Ser-Thr/Tyr_kinase_cat_dom"/>
</dbReference>
<dbReference type="InterPro" id="IPR000719">
    <property type="entry name" value="Prot_kinase_dom"/>
</dbReference>
<name>A0A059CEQ0_EUCGR</name>
<dbReference type="PROSITE" id="PS00108">
    <property type="entry name" value="PROTEIN_KINASE_ST"/>
    <property type="match status" value="1"/>
</dbReference>
<keyword evidence="9 16" id="KW-0067">ATP-binding</keyword>
<dbReference type="GO" id="GO:0048544">
    <property type="term" value="P:recognition of pollen"/>
    <property type="evidence" value="ECO:0007669"/>
    <property type="project" value="InterPro"/>
</dbReference>
<dbReference type="InterPro" id="IPR017441">
    <property type="entry name" value="Protein_kinase_ATP_BS"/>
</dbReference>
<comment type="subcellular location">
    <subcellularLocation>
        <location evidence="1">Cell membrane</location>
        <topology evidence="1">Single-pass type I membrane protein</topology>
    </subcellularLocation>
</comment>
<organism evidence="22">
    <name type="scientific">Eucalyptus grandis</name>
    <name type="common">Flooded gum</name>
    <dbReference type="NCBI Taxonomy" id="71139"/>
    <lineage>
        <taxon>Eukaryota</taxon>
        <taxon>Viridiplantae</taxon>
        <taxon>Streptophyta</taxon>
        <taxon>Embryophyta</taxon>
        <taxon>Tracheophyta</taxon>
        <taxon>Spermatophyta</taxon>
        <taxon>Magnoliopsida</taxon>
        <taxon>eudicotyledons</taxon>
        <taxon>Gunneridae</taxon>
        <taxon>Pentapetalae</taxon>
        <taxon>rosids</taxon>
        <taxon>malvids</taxon>
        <taxon>Myrtales</taxon>
        <taxon>Myrtaceae</taxon>
        <taxon>Myrtoideae</taxon>
        <taxon>Eucalypteae</taxon>
        <taxon>Eucalyptus</taxon>
    </lineage>
</organism>
<keyword evidence="6" id="KW-0732">Signal</keyword>
<dbReference type="InterPro" id="IPR003609">
    <property type="entry name" value="Pan_app"/>
</dbReference>
<dbReference type="InterPro" id="IPR008271">
    <property type="entry name" value="Ser/Thr_kinase_AS"/>
</dbReference>
<evidence type="ECO:0000259" key="21">
    <source>
        <dbReference type="PROSITE" id="PS50948"/>
    </source>
</evidence>
<dbReference type="SMART" id="SM00108">
    <property type="entry name" value="B_lectin"/>
    <property type="match status" value="1"/>
</dbReference>
<dbReference type="SUPFAM" id="SSF56112">
    <property type="entry name" value="Protein kinase-like (PK-like)"/>
    <property type="match status" value="1"/>
</dbReference>
<keyword evidence="8 16" id="KW-0418">Kinase</keyword>
<keyword evidence="12" id="KW-1015">Disulfide bond</keyword>
<dbReference type="InterPro" id="IPR036426">
    <property type="entry name" value="Bulb-type_lectin_dom_sf"/>
</dbReference>
<keyword evidence="10 18" id="KW-1133">Transmembrane helix</keyword>
<feature type="transmembrane region" description="Helical" evidence="18">
    <location>
        <begin position="441"/>
        <end position="462"/>
    </location>
</feature>
<keyword evidence="4 16" id="KW-0808">Transferase</keyword>
<dbReference type="EMBL" id="KK198756">
    <property type="protein sequence ID" value="KCW76400.1"/>
    <property type="molecule type" value="Genomic_DNA"/>
</dbReference>
<dbReference type="Gene3D" id="3.30.200.20">
    <property type="entry name" value="Phosphorylase Kinase, domain 1"/>
    <property type="match status" value="1"/>
</dbReference>
<dbReference type="Pfam" id="PF07714">
    <property type="entry name" value="PK_Tyr_Ser-Thr"/>
    <property type="match status" value="1"/>
</dbReference>
<dbReference type="InterPro" id="IPR024171">
    <property type="entry name" value="SRK-like_kinase"/>
</dbReference>
<evidence type="ECO:0000256" key="9">
    <source>
        <dbReference type="ARBA" id="ARBA00022840"/>
    </source>
</evidence>
<dbReference type="AlphaFoldDB" id="A0A059CEQ0"/>
<reference evidence="22" key="1">
    <citation type="submission" date="2013-07" db="EMBL/GenBank/DDBJ databases">
        <title>The genome of Eucalyptus grandis.</title>
        <authorList>
            <person name="Schmutz J."/>
            <person name="Hayes R."/>
            <person name="Myburg A."/>
            <person name="Tuskan G."/>
            <person name="Grattapaglia D."/>
            <person name="Rokhsar D.S."/>
        </authorList>
    </citation>
    <scope>NUCLEOTIDE SEQUENCE</scope>
    <source>
        <tissue evidence="22">Leaf extractions</tissue>
    </source>
</reference>
<evidence type="ECO:0000256" key="13">
    <source>
        <dbReference type="ARBA" id="ARBA00023180"/>
    </source>
</evidence>
<evidence type="ECO:0000313" key="22">
    <source>
        <dbReference type="EMBL" id="KCW76400.1"/>
    </source>
</evidence>
<dbReference type="SMART" id="SM00220">
    <property type="entry name" value="S_TKc"/>
    <property type="match status" value="1"/>
</dbReference>
<dbReference type="Pfam" id="PF00954">
    <property type="entry name" value="S_locus_glycop"/>
    <property type="match status" value="1"/>
</dbReference>
<evidence type="ECO:0000259" key="20">
    <source>
        <dbReference type="PROSITE" id="PS50927"/>
    </source>
</evidence>
<evidence type="ECO:0000256" key="4">
    <source>
        <dbReference type="ARBA" id="ARBA00022679"/>
    </source>
</evidence>
<keyword evidence="13" id="KW-0325">Glycoprotein</keyword>
<keyword evidence="2" id="KW-1003">Cell membrane</keyword>
<evidence type="ECO:0000259" key="19">
    <source>
        <dbReference type="PROSITE" id="PS50011"/>
    </source>
</evidence>
<dbReference type="InParanoid" id="A0A059CEQ0"/>
<dbReference type="Pfam" id="PF08276">
    <property type="entry name" value="PAN_2"/>
    <property type="match status" value="1"/>
</dbReference>
<keyword evidence="3 16" id="KW-0723">Serine/threonine-protein kinase</keyword>
<dbReference type="PROSITE" id="PS50948">
    <property type="entry name" value="PAN"/>
    <property type="match status" value="1"/>
</dbReference>